<accession>A0A0A9WVZ3</accession>
<name>A0A0A9WVZ3_LYGHE</name>
<dbReference type="AlphaFoldDB" id="A0A0A9WVZ3"/>
<sequence>LVYSFSAYKEPWKLPTFSIHSRVFRRKKPKRLERRITGQKSFEPPKKSKGKPPKEASQSKGILKKPKETIEPSVNQFQRKPRKQGDSPRLIKNVVISEIEV</sequence>
<feature type="non-terminal residue" evidence="2">
    <location>
        <position position="1"/>
    </location>
</feature>
<evidence type="ECO:0000313" key="2">
    <source>
        <dbReference type="EMBL" id="JAG11586.1"/>
    </source>
</evidence>
<proteinExistence type="predicted"/>
<protein>
    <submittedName>
        <fullName evidence="2">Zinc finger protein 40</fullName>
    </submittedName>
</protein>
<organism evidence="2">
    <name type="scientific">Lygus hesperus</name>
    <name type="common">Western plant bug</name>
    <dbReference type="NCBI Taxonomy" id="30085"/>
    <lineage>
        <taxon>Eukaryota</taxon>
        <taxon>Metazoa</taxon>
        <taxon>Ecdysozoa</taxon>
        <taxon>Arthropoda</taxon>
        <taxon>Hexapoda</taxon>
        <taxon>Insecta</taxon>
        <taxon>Pterygota</taxon>
        <taxon>Neoptera</taxon>
        <taxon>Paraneoptera</taxon>
        <taxon>Hemiptera</taxon>
        <taxon>Heteroptera</taxon>
        <taxon>Panheteroptera</taxon>
        <taxon>Cimicomorpha</taxon>
        <taxon>Miridae</taxon>
        <taxon>Mirini</taxon>
        <taxon>Lygus</taxon>
    </lineage>
</organism>
<feature type="region of interest" description="Disordered" evidence="1">
    <location>
        <begin position="28"/>
        <end position="89"/>
    </location>
</feature>
<evidence type="ECO:0000256" key="1">
    <source>
        <dbReference type="SAM" id="MobiDB-lite"/>
    </source>
</evidence>
<feature type="non-terminal residue" evidence="2">
    <location>
        <position position="101"/>
    </location>
</feature>
<gene>
    <name evidence="2" type="primary">HIVEP1_1</name>
    <name evidence="2" type="ORF">CM83_105554</name>
</gene>
<reference evidence="2" key="1">
    <citation type="journal article" date="2014" name="PLoS ONE">
        <title>Transcriptome-Based Identification of ABC Transporters in the Western Tarnished Plant Bug Lygus hesperus.</title>
        <authorList>
            <person name="Hull J.J."/>
            <person name="Chaney K."/>
            <person name="Geib S.M."/>
            <person name="Fabrick J.A."/>
            <person name="Brent C.S."/>
            <person name="Walsh D."/>
            <person name="Lavine L.C."/>
        </authorList>
    </citation>
    <scope>NUCLEOTIDE SEQUENCE</scope>
</reference>
<dbReference type="EMBL" id="GBHO01032018">
    <property type="protein sequence ID" value="JAG11586.1"/>
    <property type="molecule type" value="Transcribed_RNA"/>
</dbReference>
<reference evidence="2" key="2">
    <citation type="submission" date="2014-07" db="EMBL/GenBank/DDBJ databases">
        <authorList>
            <person name="Hull J."/>
        </authorList>
    </citation>
    <scope>NUCLEOTIDE SEQUENCE</scope>
</reference>